<dbReference type="AlphaFoldDB" id="A0A0F9I0L3"/>
<dbReference type="EMBL" id="LAZR01015446">
    <property type="protein sequence ID" value="KKM13139.1"/>
    <property type="molecule type" value="Genomic_DNA"/>
</dbReference>
<evidence type="ECO:0000256" key="3">
    <source>
        <dbReference type="ARBA" id="ARBA00022806"/>
    </source>
</evidence>
<dbReference type="InterPro" id="IPR000212">
    <property type="entry name" value="DNA_helicase_UvrD/REP"/>
</dbReference>
<dbReference type="InterPro" id="IPR011528">
    <property type="entry name" value="NERD"/>
</dbReference>
<protein>
    <submittedName>
        <fullName evidence="7">Uncharacterized protein</fullName>
    </submittedName>
</protein>
<sequence length="602" mass="70299">KSKYINRLMVNFLSEPPSTATAGEKAFYNRINSIFIEEDPVLGYFEPNIGDIYPDFLLLSPKYGVLIVEIKDYSEKYLKTMSKTGKWEMLKDEKKKLITNPFDQIHQYWRVIKDRVNHCHFPEGTNLPINSLIVFSQIPQNGYIAEEIKKLSPRRIHLCFRETLSRNENMKEFLNDILPLNFALSEEKFATLRANIIPSCRLPSLEQKDLKEYFKCEDKVKLLETEQEKLARELGEGHRLIFGVAGSGKTIVLIARARILAKRYPNWKILILCYNRLLSKLILNMINPLDYEADITISTFHRWARNSILCVGDEFSSLYHKAEERAEKENRKHEFFKEFVPNLLLQMLNTQGENQLQYDAILIDETQDFEQGWFKPVMKVLNPKTNSLLITCDGLQGIYVRKRFTWSSVGIQARGRVKRFEKSYRIPIEIGVLAQKILPSNIISLLDQFDEFISTKQFIGNHGQIEIVISEDREEEYEKLALKIYHALKNPQEILILFRHNVKKLNYKHSFFEHLKKYNIEWKDLQDYNYKSPGLLIGTLHGTKGLESDTIIIPELDTYKSNQDRQLLYVGITRSKKKLVLSANKNTELIRSLESNQDSEAI</sequence>
<feature type="domain" description="NERD" evidence="5">
    <location>
        <begin position="51"/>
        <end position="136"/>
    </location>
</feature>
<evidence type="ECO:0000256" key="1">
    <source>
        <dbReference type="ARBA" id="ARBA00022741"/>
    </source>
</evidence>
<dbReference type="GO" id="GO:0005524">
    <property type="term" value="F:ATP binding"/>
    <property type="evidence" value="ECO:0007669"/>
    <property type="project" value="InterPro"/>
</dbReference>
<dbReference type="PANTHER" id="PTHR11070:SF2">
    <property type="entry name" value="ATP-DEPENDENT DNA HELICASE SRS2"/>
    <property type="match status" value="1"/>
</dbReference>
<dbReference type="GO" id="GO:0003677">
    <property type="term" value="F:DNA binding"/>
    <property type="evidence" value="ECO:0007669"/>
    <property type="project" value="InterPro"/>
</dbReference>
<dbReference type="SUPFAM" id="SSF52540">
    <property type="entry name" value="P-loop containing nucleoside triphosphate hydrolases"/>
    <property type="match status" value="1"/>
</dbReference>
<feature type="domain" description="UvrD-like helicase C-terminal" evidence="6">
    <location>
        <begin position="300"/>
        <end position="585"/>
    </location>
</feature>
<dbReference type="GO" id="GO:0043138">
    <property type="term" value="F:3'-5' DNA helicase activity"/>
    <property type="evidence" value="ECO:0007669"/>
    <property type="project" value="TreeGrafter"/>
</dbReference>
<comment type="caution">
    <text evidence="7">The sequence shown here is derived from an EMBL/GenBank/DDBJ whole genome shotgun (WGS) entry which is preliminary data.</text>
</comment>
<dbReference type="GO" id="GO:0000725">
    <property type="term" value="P:recombinational repair"/>
    <property type="evidence" value="ECO:0007669"/>
    <property type="project" value="TreeGrafter"/>
</dbReference>
<dbReference type="GO" id="GO:0005829">
    <property type="term" value="C:cytosol"/>
    <property type="evidence" value="ECO:0007669"/>
    <property type="project" value="TreeGrafter"/>
</dbReference>
<evidence type="ECO:0000313" key="7">
    <source>
        <dbReference type="EMBL" id="KKM13139.1"/>
    </source>
</evidence>
<feature type="non-terminal residue" evidence="7">
    <location>
        <position position="1"/>
    </location>
</feature>
<proteinExistence type="predicted"/>
<accession>A0A0F9I0L3</accession>
<evidence type="ECO:0000259" key="5">
    <source>
        <dbReference type="Pfam" id="PF08378"/>
    </source>
</evidence>
<keyword evidence="4" id="KW-0067">ATP-binding</keyword>
<reference evidence="7" key="1">
    <citation type="journal article" date="2015" name="Nature">
        <title>Complex archaea that bridge the gap between prokaryotes and eukaryotes.</title>
        <authorList>
            <person name="Spang A."/>
            <person name="Saw J.H."/>
            <person name="Jorgensen S.L."/>
            <person name="Zaremba-Niedzwiedzka K."/>
            <person name="Martijn J."/>
            <person name="Lind A.E."/>
            <person name="van Eijk R."/>
            <person name="Schleper C."/>
            <person name="Guy L."/>
            <person name="Ettema T.J."/>
        </authorList>
    </citation>
    <scope>NUCLEOTIDE SEQUENCE</scope>
</reference>
<keyword evidence="2" id="KW-0378">Hydrolase</keyword>
<dbReference type="Gene3D" id="3.40.50.300">
    <property type="entry name" value="P-loop containing nucleotide triphosphate hydrolases"/>
    <property type="match status" value="2"/>
</dbReference>
<organism evidence="7">
    <name type="scientific">marine sediment metagenome</name>
    <dbReference type="NCBI Taxonomy" id="412755"/>
    <lineage>
        <taxon>unclassified sequences</taxon>
        <taxon>metagenomes</taxon>
        <taxon>ecological metagenomes</taxon>
    </lineage>
</organism>
<dbReference type="PANTHER" id="PTHR11070">
    <property type="entry name" value="UVRD / RECB / PCRA DNA HELICASE FAMILY MEMBER"/>
    <property type="match status" value="1"/>
</dbReference>
<evidence type="ECO:0000256" key="4">
    <source>
        <dbReference type="ARBA" id="ARBA00022840"/>
    </source>
</evidence>
<dbReference type="Pfam" id="PF08378">
    <property type="entry name" value="NERD"/>
    <property type="match status" value="1"/>
</dbReference>
<gene>
    <name evidence="7" type="ORF">LCGC14_1719320</name>
</gene>
<keyword evidence="1" id="KW-0547">Nucleotide-binding</keyword>
<dbReference type="InterPro" id="IPR027417">
    <property type="entry name" value="P-loop_NTPase"/>
</dbReference>
<keyword evidence="3" id="KW-0347">Helicase</keyword>
<evidence type="ECO:0000259" key="6">
    <source>
        <dbReference type="Pfam" id="PF13361"/>
    </source>
</evidence>
<name>A0A0F9I0L3_9ZZZZ</name>
<evidence type="ECO:0000256" key="2">
    <source>
        <dbReference type="ARBA" id="ARBA00022801"/>
    </source>
</evidence>
<dbReference type="Pfam" id="PF13361">
    <property type="entry name" value="UvrD_C"/>
    <property type="match status" value="1"/>
</dbReference>
<dbReference type="InterPro" id="IPR014017">
    <property type="entry name" value="DNA_helicase_UvrD-like_C"/>
</dbReference>